<organism evidence="3 4">
    <name type="scientific">Enterococcus canintestini</name>
    <dbReference type="NCBI Taxonomy" id="317010"/>
    <lineage>
        <taxon>Bacteria</taxon>
        <taxon>Bacillati</taxon>
        <taxon>Bacillota</taxon>
        <taxon>Bacilli</taxon>
        <taxon>Lactobacillales</taxon>
        <taxon>Enterococcaceae</taxon>
        <taxon>Enterococcus</taxon>
    </lineage>
</organism>
<feature type="region of interest" description="Disordered" evidence="1">
    <location>
        <begin position="52"/>
        <end position="78"/>
    </location>
</feature>
<dbReference type="RefSeq" id="WP_071864084.1">
    <property type="nucleotide sequence ID" value="NZ_JBHLVQ010000033.1"/>
</dbReference>
<comment type="caution">
    <text evidence="3">The sequence shown here is derived from an EMBL/GenBank/DDBJ whole genome shotgun (WGS) entry which is preliminary data.</text>
</comment>
<evidence type="ECO:0000256" key="1">
    <source>
        <dbReference type="SAM" id="MobiDB-lite"/>
    </source>
</evidence>
<gene>
    <name evidence="3" type="ORF">RU96_GL001551</name>
</gene>
<keyword evidence="2" id="KW-1133">Transmembrane helix</keyword>
<evidence type="ECO:0000313" key="4">
    <source>
        <dbReference type="Proteomes" id="UP000182835"/>
    </source>
</evidence>
<dbReference type="AlphaFoldDB" id="A0A1L8R8J1"/>
<feature type="compositionally biased region" description="Polar residues" evidence="1">
    <location>
        <begin position="55"/>
        <end position="66"/>
    </location>
</feature>
<evidence type="ECO:0000313" key="3">
    <source>
        <dbReference type="EMBL" id="OJG16054.1"/>
    </source>
</evidence>
<proteinExistence type="predicted"/>
<keyword evidence="2" id="KW-0472">Membrane</keyword>
<protein>
    <recommendedName>
        <fullName evidence="5">Gram-positive cocci surface proteins LPxTG domain-containing protein</fullName>
    </recommendedName>
</protein>
<keyword evidence="2" id="KW-0812">Transmembrane</keyword>
<feature type="transmembrane region" description="Helical" evidence="2">
    <location>
        <begin position="92"/>
        <end position="110"/>
    </location>
</feature>
<dbReference type="NCBIfam" id="TIGR01167">
    <property type="entry name" value="LPXTG_anchor"/>
    <property type="match status" value="1"/>
</dbReference>
<name>A0A1L8R8J1_9ENTE</name>
<dbReference type="STRING" id="317010.RU96_GL001551"/>
<dbReference type="OrthoDB" id="2185858at2"/>
<accession>A0A1L8R8J1</accession>
<dbReference type="Proteomes" id="UP000182835">
    <property type="component" value="Unassembled WGS sequence"/>
</dbReference>
<evidence type="ECO:0008006" key="5">
    <source>
        <dbReference type="Google" id="ProtNLM"/>
    </source>
</evidence>
<dbReference type="EMBL" id="JXKG01000003">
    <property type="protein sequence ID" value="OJG16054.1"/>
    <property type="molecule type" value="Genomic_DNA"/>
</dbReference>
<reference evidence="3 4" key="1">
    <citation type="submission" date="2014-12" db="EMBL/GenBank/DDBJ databases">
        <title>Draft genome sequences of 29 type strains of Enterococci.</title>
        <authorList>
            <person name="Zhong Z."/>
            <person name="Sun Z."/>
            <person name="Liu W."/>
            <person name="Zhang W."/>
            <person name="Zhang H."/>
        </authorList>
    </citation>
    <scope>NUCLEOTIDE SEQUENCE [LARGE SCALE GENOMIC DNA]</scope>
    <source>
        <strain evidence="3 4">DSM 21207</strain>
    </source>
</reference>
<evidence type="ECO:0000256" key="2">
    <source>
        <dbReference type="SAM" id="Phobius"/>
    </source>
</evidence>
<sequence>MERRIFSLKQIVTTAVIFLALFTSFGEFYAEEQGQKSQSVTTEGVIVFEAGEQGSVESTQQSQSITPVAKPSGTSKPYGKSYPAAGEMIKKSLMYTGVGLILLFFLLLFWKKRKKEEKG</sequence>